<gene>
    <name evidence="2" type="ORF">E2C01_000210</name>
</gene>
<accession>A0A5B7CEB6</accession>
<feature type="compositionally biased region" description="Low complexity" evidence="1">
    <location>
        <begin position="124"/>
        <end position="137"/>
    </location>
</feature>
<evidence type="ECO:0000313" key="3">
    <source>
        <dbReference type="Proteomes" id="UP000324222"/>
    </source>
</evidence>
<dbReference type="Proteomes" id="UP000324222">
    <property type="component" value="Unassembled WGS sequence"/>
</dbReference>
<comment type="caution">
    <text evidence="2">The sequence shown here is derived from an EMBL/GenBank/DDBJ whole genome shotgun (WGS) entry which is preliminary data.</text>
</comment>
<name>A0A5B7CEB6_PORTR</name>
<dbReference type="EMBL" id="VSRR010000005">
    <property type="protein sequence ID" value="MPC07645.1"/>
    <property type="molecule type" value="Genomic_DNA"/>
</dbReference>
<sequence>MSKGRPDIATTTTTTTTTDILPLLCDSPNLLTHRSPHRRYFNTQNSLTSPHQTLTQTERGAGAILARRPPPFVSSTLVVKFHQCKLRHPALASLHSPQHVLSPEPESTGGCSRGRERPHRDGATLLHTHTHTGTKLTCGRKTTTKAV</sequence>
<evidence type="ECO:0000313" key="2">
    <source>
        <dbReference type="EMBL" id="MPC07645.1"/>
    </source>
</evidence>
<organism evidence="2 3">
    <name type="scientific">Portunus trituberculatus</name>
    <name type="common">Swimming crab</name>
    <name type="synonym">Neptunus trituberculatus</name>
    <dbReference type="NCBI Taxonomy" id="210409"/>
    <lineage>
        <taxon>Eukaryota</taxon>
        <taxon>Metazoa</taxon>
        <taxon>Ecdysozoa</taxon>
        <taxon>Arthropoda</taxon>
        <taxon>Crustacea</taxon>
        <taxon>Multicrustacea</taxon>
        <taxon>Malacostraca</taxon>
        <taxon>Eumalacostraca</taxon>
        <taxon>Eucarida</taxon>
        <taxon>Decapoda</taxon>
        <taxon>Pleocyemata</taxon>
        <taxon>Brachyura</taxon>
        <taxon>Eubrachyura</taxon>
        <taxon>Portunoidea</taxon>
        <taxon>Portunidae</taxon>
        <taxon>Portuninae</taxon>
        <taxon>Portunus</taxon>
    </lineage>
</organism>
<reference evidence="2 3" key="1">
    <citation type="submission" date="2019-05" db="EMBL/GenBank/DDBJ databases">
        <title>Another draft genome of Portunus trituberculatus and its Hox gene families provides insights of decapod evolution.</title>
        <authorList>
            <person name="Jeong J.-H."/>
            <person name="Song I."/>
            <person name="Kim S."/>
            <person name="Choi T."/>
            <person name="Kim D."/>
            <person name="Ryu S."/>
            <person name="Kim W."/>
        </authorList>
    </citation>
    <scope>NUCLEOTIDE SEQUENCE [LARGE SCALE GENOMIC DNA]</scope>
    <source>
        <tissue evidence="2">Muscle</tissue>
    </source>
</reference>
<proteinExistence type="predicted"/>
<protein>
    <submittedName>
        <fullName evidence="2">Uncharacterized protein</fullName>
    </submittedName>
</protein>
<evidence type="ECO:0000256" key="1">
    <source>
        <dbReference type="SAM" id="MobiDB-lite"/>
    </source>
</evidence>
<dbReference type="AlphaFoldDB" id="A0A5B7CEB6"/>
<feature type="compositionally biased region" description="Basic and acidic residues" evidence="1">
    <location>
        <begin position="113"/>
        <end position="122"/>
    </location>
</feature>
<keyword evidence="3" id="KW-1185">Reference proteome</keyword>
<feature type="region of interest" description="Disordered" evidence="1">
    <location>
        <begin position="98"/>
        <end position="147"/>
    </location>
</feature>